<evidence type="ECO:0000313" key="5">
    <source>
        <dbReference type="EMBL" id="QAA76592.1"/>
    </source>
</evidence>
<evidence type="ECO:0000256" key="2">
    <source>
        <dbReference type="ARBA" id="ARBA00023315"/>
    </source>
</evidence>
<dbReference type="NCBIfam" id="TIGR01575">
    <property type="entry name" value="rimI"/>
    <property type="match status" value="1"/>
</dbReference>
<dbReference type="PROSITE" id="PS51186">
    <property type="entry name" value="GNAT"/>
    <property type="match status" value="1"/>
</dbReference>
<comment type="catalytic activity">
    <reaction evidence="3">
        <text>N-terminal L-alanyl-[ribosomal protein bS18] + acetyl-CoA = N-terminal N(alpha)-acetyl-L-alanyl-[ribosomal protein bS18] + CoA + H(+)</text>
        <dbReference type="Rhea" id="RHEA:43756"/>
        <dbReference type="Rhea" id="RHEA-COMP:10676"/>
        <dbReference type="Rhea" id="RHEA-COMP:10677"/>
        <dbReference type="ChEBI" id="CHEBI:15378"/>
        <dbReference type="ChEBI" id="CHEBI:57287"/>
        <dbReference type="ChEBI" id="CHEBI:57288"/>
        <dbReference type="ChEBI" id="CHEBI:64718"/>
        <dbReference type="ChEBI" id="CHEBI:83683"/>
        <dbReference type="EC" id="2.3.1.266"/>
    </reaction>
</comment>
<dbReference type="GO" id="GO:0008999">
    <property type="term" value="F:protein-N-terminal-alanine acetyltransferase activity"/>
    <property type="evidence" value="ECO:0007669"/>
    <property type="project" value="UniProtKB-EC"/>
</dbReference>
<evidence type="ECO:0000313" key="6">
    <source>
        <dbReference type="Proteomes" id="UP000287233"/>
    </source>
</evidence>
<dbReference type="EMBL" id="CP034928">
    <property type="protein sequence ID" value="QAA76592.1"/>
    <property type="molecule type" value="Genomic_DNA"/>
</dbReference>
<organism evidence="5 6">
    <name type="scientific">Bipolaricaulis sibiricus</name>
    <dbReference type="NCBI Taxonomy" id="2501609"/>
    <lineage>
        <taxon>Bacteria</taxon>
        <taxon>Candidatus Bipolaricaulota</taxon>
        <taxon>Candidatus Bipolaricaulia</taxon>
        <taxon>Candidatus Bipolaricaulales</taxon>
        <taxon>Candidatus Bipolaricaulaceae</taxon>
        <taxon>Candidatus Bipolaricaulis</taxon>
    </lineage>
</organism>
<keyword evidence="1" id="KW-0808">Transferase</keyword>
<dbReference type="KEGG" id="bih:BIP78_0826"/>
<dbReference type="InterPro" id="IPR050832">
    <property type="entry name" value="Bact_Acetyltransf"/>
</dbReference>
<feature type="domain" description="N-acetyltransferase" evidence="4">
    <location>
        <begin position="1"/>
        <end position="148"/>
    </location>
</feature>
<keyword evidence="2" id="KW-0012">Acyltransferase</keyword>
<evidence type="ECO:0000259" key="4">
    <source>
        <dbReference type="PROSITE" id="PS51186"/>
    </source>
</evidence>
<dbReference type="SUPFAM" id="SSF55729">
    <property type="entry name" value="Acyl-CoA N-acyltransferases (Nat)"/>
    <property type="match status" value="1"/>
</dbReference>
<dbReference type="GO" id="GO:0005737">
    <property type="term" value="C:cytoplasm"/>
    <property type="evidence" value="ECO:0007669"/>
    <property type="project" value="UniProtKB-SubCell"/>
</dbReference>
<comment type="subcellular location">
    <subcellularLocation>
        <location evidence="3">Cytoplasm</location>
    </subcellularLocation>
</comment>
<protein>
    <recommendedName>
        <fullName evidence="3">[Ribosomal protein bS18]-alanine N-acetyltransferase</fullName>
        <ecNumber evidence="3">2.3.1.266</ecNumber>
    </recommendedName>
</protein>
<comment type="function">
    <text evidence="3">Acetylates the N-terminal alanine of ribosomal protein bS18.</text>
</comment>
<dbReference type="PANTHER" id="PTHR43877">
    <property type="entry name" value="AMINOALKYLPHOSPHONATE N-ACETYLTRANSFERASE-RELATED-RELATED"/>
    <property type="match status" value="1"/>
</dbReference>
<dbReference type="Pfam" id="PF00583">
    <property type="entry name" value="Acetyltransf_1"/>
    <property type="match status" value="1"/>
</dbReference>
<proteinExistence type="inferred from homology"/>
<keyword evidence="3" id="KW-0963">Cytoplasm</keyword>
<dbReference type="EC" id="2.3.1.266" evidence="3"/>
<dbReference type="InterPro" id="IPR016181">
    <property type="entry name" value="Acyl_CoA_acyltransferase"/>
</dbReference>
<accession>A0A410FUD8</accession>
<dbReference type="InterPro" id="IPR000182">
    <property type="entry name" value="GNAT_dom"/>
</dbReference>
<gene>
    <name evidence="5" type="ORF">BIP78_0826</name>
</gene>
<evidence type="ECO:0000256" key="1">
    <source>
        <dbReference type="ARBA" id="ARBA00022679"/>
    </source>
</evidence>
<evidence type="ECO:0000256" key="3">
    <source>
        <dbReference type="RuleBase" id="RU363094"/>
    </source>
</evidence>
<name>A0A410FUD8_BIPS1</name>
<comment type="similarity">
    <text evidence="3">Belongs to the acetyltransferase family. RimI subfamily.</text>
</comment>
<dbReference type="InterPro" id="IPR006464">
    <property type="entry name" value="AcTrfase_RimI/Ard1"/>
</dbReference>
<dbReference type="Proteomes" id="UP000287233">
    <property type="component" value="Chromosome"/>
</dbReference>
<dbReference type="Gene3D" id="3.40.630.30">
    <property type="match status" value="1"/>
</dbReference>
<sequence>MRIRPATPTDLSAIAAIEETSFPDPWAAESLGAYLEDPQALILVADDPEPIGFVIARVESSRRTGRALHIHDLAVAPPCRRQGAGTALLNEVIAIARDQGVPRVRLEVRVQNESAQAFYARLGFRVVRRLPRYYEDGGAALRMELDLRQA</sequence>
<dbReference type="CDD" id="cd04301">
    <property type="entry name" value="NAT_SF"/>
    <property type="match status" value="1"/>
</dbReference>
<reference evidence="6" key="1">
    <citation type="submission" date="2018-12" db="EMBL/GenBank/DDBJ databases">
        <title>Complete genome sequence of an uncultured bacterium of the candidate phylum Bipolaricaulota.</title>
        <authorList>
            <person name="Kadnikov V.V."/>
            <person name="Mardanov A.V."/>
            <person name="Beletsky A.V."/>
            <person name="Frank Y.A."/>
            <person name="Karnachuk O.V."/>
            <person name="Ravin N.V."/>
        </authorList>
    </citation>
    <scope>NUCLEOTIDE SEQUENCE [LARGE SCALE GENOMIC DNA]</scope>
</reference>
<dbReference type="AlphaFoldDB" id="A0A410FUD8"/>